<sequence length="506" mass="53631">MKAWTRLLQAASALAIVLASSVPTAAAAAAAAVEPGFVRSQAPGPISIPLRQHVPQRSELEHGPAGIRPRGRSRSSKEEVVHWANTHRMHLRQKYRLPDSSSPLRRDPQFDPTALTSPAKAEVRMSNYRHDSSWIARVQIGTPPRSYNLLVDTGSSDCWLGAEKFQLSNSTTFLQTPNAIFDVQYGSGNVSGIMGHDVVRMGSGDVTFVSEKQAIAVASKITSSLSTSPQVAGIMGFAFESLAGVDAPPFWLQANISERRFGIYLQRQLTSLLNVSPDIFAPGGTLTLGGINSSLFVAGSENAVEVLERSYWLVLLDGLSAGNQQVNLSGQQRAAIDTGTTLIGGPDEVIAEMYSKIPGAEPMADAPGYYTYPCSARDIRASMAFGGKWYTLPDIDFVGDIASDDLSSCMGAFFGLGTLPTDNLQWIVGGAFLKNTYTIFDAGTGSGDDAKAQVIFAALAPGLNSGTHASDVGADGLATSPGVSRYVAGFFVARVAFLAVVVSGFI</sequence>
<dbReference type="AlphaFoldDB" id="A0A177U0H1"/>
<dbReference type="PANTHER" id="PTHR47966">
    <property type="entry name" value="BETA-SITE APP-CLEAVING ENZYME, ISOFORM A-RELATED"/>
    <property type="match status" value="1"/>
</dbReference>
<dbReference type="InterPro" id="IPR001461">
    <property type="entry name" value="Aspartic_peptidase_A1"/>
</dbReference>
<feature type="active site" evidence="3">
    <location>
        <position position="152"/>
    </location>
</feature>
<dbReference type="InterPro" id="IPR034164">
    <property type="entry name" value="Pepsin-like_dom"/>
</dbReference>
<protein>
    <submittedName>
        <fullName evidence="7">Uncharacterized protein</fullName>
    </submittedName>
</protein>
<reference evidence="7" key="1">
    <citation type="submission" date="2016-04" db="EMBL/GenBank/DDBJ databases">
        <authorList>
            <person name="Nguyen H.D."/>
            <person name="Kesanakurti P."/>
            <person name="Cullis J."/>
            <person name="Levesque C.A."/>
            <person name="Hambleton S."/>
        </authorList>
    </citation>
    <scope>NUCLEOTIDE SEQUENCE</scope>
    <source>
        <strain evidence="7">DAOMC 238032</strain>
    </source>
</reference>
<keyword evidence="2 4" id="KW-0064">Aspartyl protease</keyword>
<evidence type="ECO:0000256" key="2">
    <source>
        <dbReference type="ARBA" id="ARBA00022750"/>
    </source>
</evidence>
<keyword evidence="4" id="KW-0378">Hydrolase</keyword>
<feature type="active site" evidence="3">
    <location>
        <position position="337"/>
    </location>
</feature>
<dbReference type="GO" id="GO:0004190">
    <property type="term" value="F:aspartic-type endopeptidase activity"/>
    <property type="evidence" value="ECO:0007669"/>
    <property type="project" value="UniProtKB-KW"/>
</dbReference>
<comment type="similarity">
    <text evidence="1 4">Belongs to the peptidase A1 family.</text>
</comment>
<dbReference type="Gene3D" id="2.40.70.10">
    <property type="entry name" value="Acid Proteases"/>
    <property type="match status" value="2"/>
</dbReference>
<gene>
    <name evidence="7" type="ORF">A4X03_0g5205</name>
</gene>
<name>A0A177U0H1_9BASI</name>
<dbReference type="SUPFAM" id="SSF50630">
    <property type="entry name" value="Acid proteases"/>
    <property type="match status" value="1"/>
</dbReference>
<feature type="region of interest" description="Disordered" evidence="5">
    <location>
        <begin position="94"/>
        <end position="116"/>
    </location>
</feature>
<reference evidence="7" key="2">
    <citation type="journal article" date="2019" name="IMA Fungus">
        <title>Genome sequencing and comparison of five Tilletia species to identify candidate genes for the detection of regulated species infecting wheat.</title>
        <authorList>
            <person name="Nguyen H.D.T."/>
            <person name="Sultana T."/>
            <person name="Kesanakurti P."/>
            <person name="Hambleton S."/>
        </authorList>
    </citation>
    <scope>NUCLEOTIDE SEQUENCE</scope>
    <source>
        <strain evidence="7">DAOMC 238032</strain>
    </source>
</reference>
<feature type="region of interest" description="Disordered" evidence="5">
    <location>
        <begin position="48"/>
        <end position="78"/>
    </location>
</feature>
<proteinExistence type="inferred from homology"/>
<dbReference type="EMBL" id="LWDD02000795">
    <property type="protein sequence ID" value="KAE8256639.1"/>
    <property type="molecule type" value="Genomic_DNA"/>
</dbReference>
<evidence type="ECO:0000256" key="3">
    <source>
        <dbReference type="PIRSR" id="PIRSR601461-1"/>
    </source>
</evidence>
<accession>A0A177U0H1</accession>
<evidence type="ECO:0000256" key="5">
    <source>
        <dbReference type="SAM" id="MobiDB-lite"/>
    </source>
</evidence>
<evidence type="ECO:0000256" key="1">
    <source>
        <dbReference type="ARBA" id="ARBA00007447"/>
    </source>
</evidence>
<dbReference type="Pfam" id="PF00026">
    <property type="entry name" value="Asp"/>
    <property type="match status" value="1"/>
</dbReference>
<dbReference type="InterPro" id="IPR033121">
    <property type="entry name" value="PEPTIDASE_A1"/>
</dbReference>
<dbReference type="PANTHER" id="PTHR47966:SF51">
    <property type="entry name" value="BETA-SITE APP-CLEAVING ENZYME, ISOFORM A-RELATED"/>
    <property type="match status" value="1"/>
</dbReference>
<keyword evidence="6" id="KW-0732">Signal</keyword>
<evidence type="ECO:0000256" key="6">
    <source>
        <dbReference type="SAM" id="SignalP"/>
    </source>
</evidence>
<evidence type="ECO:0000313" key="8">
    <source>
        <dbReference type="Proteomes" id="UP000077671"/>
    </source>
</evidence>
<dbReference type="Proteomes" id="UP000077671">
    <property type="component" value="Unassembled WGS sequence"/>
</dbReference>
<dbReference type="InterPro" id="IPR021109">
    <property type="entry name" value="Peptidase_aspartic_dom_sf"/>
</dbReference>
<comment type="caution">
    <text evidence="7">The sequence shown here is derived from an EMBL/GenBank/DDBJ whole genome shotgun (WGS) entry which is preliminary data.</text>
</comment>
<dbReference type="PRINTS" id="PR00792">
    <property type="entry name" value="PEPSIN"/>
</dbReference>
<dbReference type="CDD" id="cd05471">
    <property type="entry name" value="pepsin_like"/>
    <property type="match status" value="1"/>
</dbReference>
<evidence type="ECO:0000256" key="4">
    <source>
        <dbReference type="RuleBase" id="RU000454"/>
    </source>
</evidence>
<evidence type="ECO:0000313" key="7">
    <source>
        <dbReference type="EMBL" id="KAE8256639.1"/>
    </source>
</evidence>
<dbReference type="PROSITE" id="PS51767">
    <property type="entry name" value="PEPTIDASE_A1"/>
    <property type="match status" value="1"/>
</dbReference>
<feature type="chain" id="PRO_5043635310" evidence="6">
    <location>
        <begin position="20"/>
        <end position="506"/>
    </location>
</feature>
<dbReference type="InterPro" id="IPR001969">
    <property type="entry name" value="Aspartic_peptidase_AS"/>
</dbReference>
<keyword evidence="4" id="KW-0645">Protease</keyword>
<organism evidence="7 8">
    <name type="scientific">Tilletia caries</name>
    <name type="common">wheat bunt fungus</name>
    <dbReference type="NCBI Taxonomy" id="13290"/>
    <lineage>
        <taxon>Eukaryota</taxon>
        <taxon>Fungi</taxon>
        <taxon>Dikarya</taxon>
        <taxon>Basidiomycota</taxon>
        <taxon>Ustilaginomycotina</taxon>
        <taxon>Exobasidiomycetes</taxon>
        <taxon>Tilletiales</taxon>
        <taxon>Tilletiaceae</taxon>
        <taxon>Tilletia</taxon>
    </lineage>
</organism>
<feature type="signal peptide" evidence="6">
    <location>
        <begin position="1"/>
        <end position="19"/>
    </location>
</feature>
<dbReference type="PROSITE" id="PS00141">
    <property type="entry name" value="ASP_PROTEASE"/>
    <property type="match status" value="1"/>
</dbReference>
<dbReference type="GO" id="GO:0006508">
    <property type="term" value="P:proteolysis"/>
    <property type="evidence" value="ECO:0007669"/>
    <property type="project" value="UniProtKB-KW"/>
</dbReference>